<protein>
    <recommendedName>
        <fullName evidence="5">DUF834 domain-containing protein</fullName>
    </recommendedName>
</protein>
<feature type="compositionally biased region" description="Basic and acidic residues" evidence="1">
    <location>
        <begin position="42"/>
        <end position="58"/>
    </location>
</feature>
<keyword evidence="2" id="KW-0472">Membrane</keyword>
<sequence>MVVTPSPSLRSSRAEVETRVIMVVLPDIVVVVLTLTVAASGHEGRADTGRRESRRGEGVPRGMGGGMQRRRRWRRPVMRALEGTFLVGQAGVPRGVGGGMRTVSVAEVWVVVGGDAS</sequence>
<dbReference type="AlphaFoldDB" id="A0A0E0LUH3"/>
<evidence type="ECO:0008006" key="5">
    <source>
        <dbReference type="Google" id="ProtNLM"/>
    </source>
</evidence>
<reference evidence="3" key="1">
    <citation type="submission" date="2015-04" db="UniProtKB">
        <authorList>
            <consortium name="EnsemblPlants"/>
        </authorList>
    </citation>
    <scope>IDENTIFICATION</scope>
</reference>
<keyword evidence="2" id="KW-0812">Transmembrane</keyword>
<accession>A0A0E0LUH3</accession>
<evidence type="ECO:0000256" key="2">
    <source>
        <dbReference type="SAM" id="Phobius"/>
    </source>
</evidence>
<evidence type="ECO:0000313" key="4">
    <source>
        <dbReference type="Proteomes" id="UP000026962"/>
    </source>
</evidence>
<reference evidence="3" key="2">
    <citation type="submission" date="2018-05" db="EMBL/GenBank/DDBJ databases">
        <title>OpunRS2 (Oryza punctata Reference Sequence Version 2).</title>
        <authorList>
            <person name="Zhang J."/>
            <person name="Kudrna D."/>
            <person name="Lee S."/>
            <person name="Talag J."/>
            <person name="Welchert J."/>
            <person name="Wing R.A."/>
        </authorList>
    </citation>
    <scope>NUCLEOTIDE SEQUENCE [LARGE SCALE GENOMIC DNA]</scope>
</reference>
<keyword evidence="2" id="KW-1133">Transmembrane helix</keyword>
<feature type="transmembrane region" description="Helical" evidence="2">
    <location>
        <begin position="20"/>
        <end position="41"/>
    </location>
</feature>
<proteinExistence type="predicted"/>
<dbReference type="Gramene" id="OPUNC08G11990.1">
    <property type="protein sequence ID" value="OPUNC08G11990.1"/>
    <property type="gene ID" value="OPUNC08G11990"/>
</dbReference>
<evidence type="ECO:0000313" key="3">
    <source>
        <dbReference type="EnsemblPlants" id="OPUNC08G11990.1"/>
    </source>
</evidence>
<name>A0A0E0LUH3_ORYPU</name>
<organism evidence="3">
    <name type="scientific">Oryza punctata</name>
    <name type="common">Red rice</name>
    <dbReference type="NCBI Taxonomy" id="4537"/>
    <lineage>
        <taxon>Eukaryota</taxon>
        <taxon>Viridiplantae</taxon>
        <taxon>Streptophyta</taxon>
        <taxon>Embryophyta</taxon>
        <taxon>Tracheophyta</taxon>
        <taxon>Spermatophyta</taxon>
        <taxon>Magnoliopsida</taxon>
        <taxon>Liliopsida</taxon>
        <taxon>Poales</taxon>
        <taxon>Poaceae</taxon>
        <taxon>BOP clade</taxon>
        <taxon>Oryzoideae</taxon>
        <taxon>Oryzeae</taxon>
        <taxon>Oryzinae</taxon>
        <taxon>Oryza</taxon>
    </lineage>
</organism>
<evidence type="ECO:0000256" key="1">
    <source>
        <dbReference type="SAM" id="MobiDB-lite"/>
    </source>
</evidence>
<feature type="region of interest" description="Disordered" evidence="1">
    <location>
        <begin position="40"/>
        <end position="73"/>
    </location>
</feature>
<keyword evidence="4" id="KW-1185">Reference proteome</keyword>
<dbReference type="HOGENOM" id="CLU_2088754_0_0_1"/>
<dbReference type="Proteomes" id="UP000026962">
    <property type="component" value="Chromosome 8"/>
</dbReference>
<dbReference type="EnsemblPlants" id="OPUNC08G11990.1">
    <property type="protein sequence ID" value="OPUNC08G11990.1"/>
    <property type="gene ID" value="OPUNC08G11990"/>
</dbReference>